<comment type="caution">
    <text evidence="3">The sequence shown here is derived from an EMBL/GenBank/DDBJ whole genome shotgun (WGS) entry which is preliminary data.</text>
</comment>
<keyword evidence="4" id="KW-1185">Reference proteome</keyword>
<dbReference type="PROSITE" id="PS51421">
    <property type="entry name" value="RAS"/>
    <property type="match status" value="1"/>
</dbReference>
<dbReference type="SMART" id="SM00174">
    <property type="entry name" value="RHO"/>
    <property type="match status" value="1"/>
</dbReference>
<dbReference type="STRING" id="6573.A0A210R636"/>
<dbReference type="SMART" id="SM00173">
    <property type="entry name" value="RAS"/>
    <property type="match status" value="1"/>
</dbReference>
<protein>
    <submittedName>
        <fullName evidence="3">GTP-binding protein YPTC1</fullName>
    </submittedName>
</protein>
<dbReference type="SMART" id="SM00176">
    <property type="entry name" value="RAN"/>
    <property type="match status" value="1"/>
</dbReference>
<reference evidence="3 4" key="1">
    <citation type="journal article" date="2017" name="Nat. Ecol. Evol.">
        <title>Scallop genome provides insights into evolution of bilaterian karyotype and development.</title>
        <authorList>
            <person name="Wang S."/>
            <person name="Zhang J."/>
            <person name="Jiao W."/>
            <person name="Li J."/>
            <person name="Xun X."/>
            <person name="Sun Y."/>
            <person name="Guo X."/>
            <person name="Huan P."/>
            <person name="Dong B."/>
            <person name="Zhang L."/>
            <person name="Hu X."/>
            <person name="Sun X."/>
            <person name="Wang J."/>
            <person name="Zhao C."/>
            <person name="Wang Y."/>
            <person name="Wang D."/>
            <person name="Huang X."/>
            <person name="Wang R."/>
            <person name="Lv J."/>
            <person name="Li Y."/>
            <person name="Zhang Z."/>
            <person name="Liu B."/>
            <person name="Lu W."/>
            <person name="Hui Y."/>
            <person name="Liang J."/>
            <person name="Zhou Z."/>
            <person name="Hou R."/>
            <person name="Li X."/>
            <person name="Liu Y."/>
            <person name="Li H."/>
            <person name="Ning X."/>
            <person name="Lin Y."/>
            <person name="Zhao L."/>
            <person name="Xing Q."/>
            <person name="Dou J."/>
            <person name="Li Y."/>
            <person name="Mao J."/>
            <person name="Guo H."/>
            <person name="Dou H."/>
            <person name="Li T."/>
            <person name="Mu C."/>
            <person name="Jiang W."/>
            <person name="Fu Q."/>
            <person name="Fu X."/>
            <person name="Miao Y."/>
            <person name="Liu J."/>
            <person name="Yu Q."/>
            <person name="Li R."/>
            <person name="Liao H."/>
            <person name="Li X."/>
            <person name="Kong Y."/>
            <person name="Jiang Z."/>
            <person name="Chourrout D."/>
            <person name="Li R."/>
            <person name="Bao Z."/>
        </authorList>
    </citation>
    <scope>NUCLEOTIDE SEQUENCE [LARGE SCALE GENOMIC DNA]</scope>
    <source>
        <strain evidence="3 4">PY_sf001</strain>
    </source>
</reference>
<dbReference type="EMBL" id="NEDP02000201">
    <property type="protein sequence ID" value="OWF56415.1"/>
    <property type="molecule type" value="Genomic_DNA"/>
</dbReference>
<dbReference type="PROSITE" id="PS51420">
    <property type="entry name" value="RHO"/>
    <property type="match status" value="1"/>
</dbReference>
<dbReference type="PRINTS" id="PR00449">
    <property type="entry name" value="RASTRNSFRMNG"/>
</dbReference>
<dbReference type="PANTHER" id="PTHR47977">
    <property type="entry name" value="RAS-RELATED PROTEIN RAB"/>
    <property type="match status" value="1"/>
</dbReference>
<dbReference type="FunFam" id="3.40.50.300:FF:001447">
    <property type="entry name" value="Ras-related protein Rab-1B"/>
    <property type="match status" value="1"/>
</dbReference>
<dbReference type="InterPro" id="IPR050227">
    <property type="entry name" value="Rab"/>
</dbReference>
<dbReference type="SUPFAM" id="SSF52540">
    <property type="entry name" value="P-loop containing nucleoside triphosphate hydrolases"/>
    <property type="match status" value="1"/>
</dbReference>
<evidence type="ECO:0000313" key="4">
    <source>
        <dbReference type="Proteomes" id="UP000242188"/>
    </source>
</evidence>
<evidence type="ECO:0000256" key="2">
    <source>
        <dbReference type="ARBA" id="ARBA00023134"/>
    </source>
</evidence>
<dbReference type="Proteomes" id="UP000242188">
    <property type="component" value="Unassembled WGS sequence"/>
</dbReference>
<name>A0A210R636_MIZYE</name>
<dbReference type="OrthoDB" id="9989112at2759"/>
<dbReference type="GO" id="GO:0003924">
    <property type="term" value="F:GTPase activity"/>
    <property type="evidence" value="ECO:0007669"/>
    <property type="project" value="InterPro"/>
</dbReference>
<proteinExistence type="predicted"/>
<dbReference type="NCBIfam" id="TIGR00231">
    <property type="entry name" value="small_GTP"/>
    <property type="match status" value="1"/>
</dbReference>
<dbReference type="InterPro" id="IPR005225">
    <property type="entry name" value="Small_GTP-bd"/>
</dbReference>
<gene>
    <name evidence="3" type="ORF">KP79_PYT09577</name>
</gene>
<accession>A0A210R636</accession>
<sequence length="227" mass="25627">MFQLNVTEHRTDKPIKQPFDTSIINMDKEYDFLFKYLLIGDSGVGKSSLLLRFADDVFSDTYISTIGVDFKIRTVDVDNKVVRLQVWDTAGQDRFKSITASFYRGAHGIMLVYDVTDMSFQHVETWIKEVDRYGSCDHNMILVGNKSDLSGKRVVTYEKGKEFAEKLGISFMETSAKSSTNVETLFMTMAAEIKSTIAEDKLDTTGGVTVIVRNSSPVNKKSSWKCC</sequence>
<evidence type="ECO:0000256" key="1">
    <source>
        <dbReference type="ARBA" id="ARBA00022741"/>
    </source>
</evidence>
<dbReference type="Gene3D" id="3.40.50.300">
    <property type="entry name" value="P-loop containing nucleotide triphosphate hydrolases"/>
    <property type="match status" value="1"/>
</dbReference>
<dbReference type="PROSITE" id="PS51419">
    <property type="entry name" value="RAB"/>
    <property type="match status" value="1"/>
</dbReference>
<keyword evidence="2" id="KW-0342">GTP-binding</keyword>
<dbReference type="GO" id="GO:0005525">
    <property type="term" value="F:GTP binding"/>
    <property type="evidence" value="ECO:0007669"/>
    <property type="project" value="UniProtKB-KW"/>
</dbReference>
<dbReference type="Pfam" id="PF00071">
    <property type="entry name" value="Ras"/>
    <property type="match status" value="1"/>
</dbReference>
<keyword evidence="1" id="KW-0547">Nucleotide-binding</keyword>
<dbReference type="SMART" id="SM00175">
    <property type="entry name" value="RAB"/>
    <property type="match status" value="1"/>
</dbReference>
<dbReference type="AlphaFoldDB" id="A0A210R636"/>
<dbReference type="InterPro" id="IPR027417">
    <property type="entry name" value="P-loop_NTPase"/>
</dbReference>
<dbReference type="InterPro" id="IPR001806">
    <property type="entry name" value="Small_GTPase"/>
</dbReference>
<evidence type="ECO:0000313" key="3">
    <source>
        <dbReference type="EMBL" id="OWF56415.1"/>
    </source>
</evidence>
<organism evidence="3 4">
    <name type="scientific">Mizuhopecten yessoensis</name>
    <name type="common">Japanese scallop</name>
    <name type="synonym">Patinopecten yessoensis</name>
    <dbReference type="NCBI Taxonomy" id="6573"/>
    <lineage>
        <taxon>Eukaryota</taxon>
        <taxon>Metazoa</taxon>
        <taxon>Spiralia</taxon>
        <taxon>Lophotrochozoa</taxon>
        <taxon>Mollusca</taxon>
        <taxon>Bivalvia</taxon>
        <taxon>Autobranchia</taxon>
        <taxon>Pteriomorphia</taxon>
        <taxon>Pectinida</taxon>
        <taxon>Pectinoidea</taxon>
        <taxon>Pectinidae</taxon>
        <taxon>Mizuhopecten</taxon>
    </lineage>
</organism>